<evidence type="ECO:0000313" key="3">
    <source>
        <dbReference type="EMBL" id="KYK58507.1"/>
    </source>
</evidence>
<dbReference type="InterPro" id="IPR016181">
    <property type="entry name" value="Acyl_CoA_acyltransferase"/>
</dbReference>
<dbReference type="Gene3D" id="3.40.630.30">
    <property type="match status" value="1"/>
</dbReference>
<dbReference type="SUPFAM" id="SSF55729">
    <property type="entry name" value="Acyl-CoA N-acyltransferases (Nat)"/>
    <property type="match status" value="1"/>
</dbReference>
<dbReference type="PANTHER" id="PTHR31438:SF1">
    <property type="entry name" value="LYSINE N-ACYLTRANSFERASE C17G9.06C-RELATED"/>
    <property type="match status" value="1"/>
</dbReference>
<evidence type="ECO:0000313" key="4">
    <source>
        <dbReference type="Proteomes" id="UP000076580"/>
    </source>
</evidence>
<dbReference type="InParanoid" id="A0A151GN17"/>
<dbReference type="AlphaFoldDB" id="A0A151GN17"/>
<dbReference type="STRING" id="98403.A0A151GN17"/>
<feature type="region of interest" description="Disordered" evidence="2">
    <location>
        <begin position="48"/>
        <end position="131"/>
    </location>
</feature>
<gene>
    <name evidence="3" type="ORF">DCS_05523</name>
</gene>
<dbReference type="EMBL" id="LAYC01000002">
    <property type="protein sequence ID" value="KYK58507.1"/>
    <property type="molecule type" value="Genomic_DNA"/>
</dbReference>
<keyword evidence="4" id="KW-1185">Reference proteome</keyword>
<reference evidence="3 4" key="1">
    <citation type="journal article" date="2016" name="Sci. Rep.">
        <title>Insights into Adaptations to a Near-Obligate Nematode Endoparasitic Lifestyle from the Finished Genome of Drechmeria coniospora.</title>
        <authorList>
            <person name="Zhang L."/>
            <person name="Zhou Z."/>
            <person name="Guo Q."/>
            <person name="Fokkens L."/>
            <person name="Miskei M."/>
            <person name="Pocsi I."/>
            <person name="Zhang W."/>
            <person name="Chen M."/>
            <person name="Wang L."/>
            <person name="Sun Y."/>
            <person name="Donzelli B.G."/>
            <person name="Gibson D.M."/>
            <person name="Nelson D.R."/>
            <person name="Luo J.G."/>
            <person name="Rep M."/>
            <person name="Liu H."/>
            <person name="Yang S."/>
            <person name="Wang J."/>
            <person name="Krasnoff S.B."/>
            <person name="Xu Y."/>
            <person name="Molnar I."/>
            <person name="Lin M."/>
        </authorList>
    </citation>
    <scope>NUCLEOTIDE SEQUENCE [LARGE SCALE GENOMIC DNA]</scope>
    <source>
        <strain evidence="3 4">ARSEF 6962</strain>
    </source>
</reference>
<comment type="similarity">
    <text evidence="1">Belongs to the lysine N-acyltransferase MbtK family.</text>
</comment>
<accession>A0A151GN17</accession>
<evidence type="ECO:0000256" key="1">
    <source>
        <dbReference type="ARBA" id="ARBA00009893"/>
    </source>
</evidence>
<comment type="caution">
    <text evidence="3">The sequence shown here is derived from an EMBL/GenBank/DDBJ whole genome shotgun (WGS) entry which is preliminary data.</text>
</comment>
<dbReference type="GO" id="GO:0016410">
    <property type="term" value="F:N-acyltransferase activity"/>
    <property type="evidence" value="ECO:0007669"/>
    <property type="project" value="TreeGrafter"/>
</dbReference>
<feature type="compositionally biased region" description="Low complexity" evidence="2">
    <location>
        <begin position="59"/>
        <end position="115"/>
    </location>
</feature>
<keyword evidence="3" id="KW-0808">Transferase</keyword>
<dbReference type="GeneID" id="63718166"/>
<feature type="region of interest" description="Disordered" evidence="2">
    <location>
        <begin position="267"/>
        <end position="315"/>
    </location>
</feature>
<proteinExistence type="inferred from homology"/>
<dbReference type="RefSeq" id="XP_040657859.1">
    <property type="nucleotide sequence ID" value="XM_040802826.1"/>
</dbReference>
<organism evidence="3 4">
    <name type="scientific">Drechmeria coniospora</name>
    <name type="common">Nematophagous fungus</name>
    <name type="synonym">Meria coniospora</name>
    <dbReference type="NCBI Taxonomy" id="98403"/>
    <lineage>
        <taxon>Eukaryota</taxon>
        <taxon>Fungi</taxon>
        <taxon>Dikarya</taxon>
        <taxon>Ascomycota</taxon>
        <taxon>Pezizomycotina</taxon>
        <taxon>Sordariomycetes</taxon>
        <taxon>Hypocreomycetidae</taxon>
        <taxon>Hypocreales</taxon>
        <taxon>Ophiocordycipitaceae</taxon>
        <taxon>Drechmeria</taxon>
    </lineage>
</organism>
<name>A0A151GN17_DRECN</name>
<keyword evidence="3" id="KW-0012">Acyltransferase</keyword>
<dbReference type="Proteomes" id="UP000076580">
    <property type="component" value="Chromosome 02"/>
</dbReference>
<protein>
    <submittedName>
        <fullName evidence="3">Putative lysine N-acyltransferase C17G9.06c</fullName>
    </submittedName>
</protein>
<dbReference type="PANTHER" id="PTHR31438">
    <property type="entry name" value="LYSINE N-ACYLTRANSFERASE C17G9.06C-RELATED"/>
    <property type="match status" value="1"/>
</dbReference>
<dbReference type="Pfam" id="PF13523">
    <property type="entry name" value="Acetyltransf_8"/>
    <property type="match status" value="1"/>
</dbReference>
<feature type="compositionally biased region" description="Low complexity" evidence="2">
    <location>
        <begin position="267"/>
        <end position="284"/>
    </location>
</feature>
<evidence type="ECO:0000256" key="2">
    <source>
        <dbReference type="SAM" id="MobiDB-lite"/>
    </source>
</evidence>
<sequence>MLRLPDGQIFTVTPVFAGVGFRSHEHSAHHHPYPVGWTTVLHTEERVPVGGEAGGGSVSLGHNRSQSYRQSFSQSREEVTTPTTPSTPVTPMTPMTPSRVASKRYSSSSNASIGSAFGPPARTRTRPFTEPTLDGDVLFISSISNPSSAEFKPAASPTRQLAMMLWVTLYWYFHQAEPPRRSRHRPSHHHGPDWRIRIRRDGILRGRNLIPKLERMGLIACEDSTVGADGDEAADGDGWGHMFASRRMFWQIPGRLFLFSLQPARVPSSSYPGSPVGSRPSSPSRLEARGPPPQSPPQRFDADFPSIPVPPTPTTPGSFAASASGFLHGPGLVSAIPVGPFQSSSHLPTYYPPAPLQYVVTDGVRHPLRPKPPRMGEVFYTRFVPSHGQYLAFRVASCSPQPVAYLGPVGPKPPVVGGGMSSMSDNALLQSWHVIPRIREFWGDYDGQALAARLRDKHAFPVIGLWDGVPFGYFEIYWVKEDMLGRQVGRDSADWDRGLHVMIGEEWARGRVPAWLTGLVHWCVTADIRTMSICLEPRVDNHRMMRHLEALGFTKEKLVTFPHKKAWYMKLKRELWEGPAL</sequence>